<keyword evidence="2" id="KW-0732">Signal</keyword>
<dbReference type="Gene3D" id="2.120.10.30">
    <property type="entry name" value="TolB, C-terminal domain"/>
    <property type="match status" value="1"/>
</dbReference>
<name>A0A0K1ECR0_CHOCO</name>
<keyword evidence="4" id="KW-1185">Reference proteome</keyword>
<feature type="region of interest" description="Disordered" evidence="1">
    <location>
        <begin position="25"/>
        <end position="77"/>
    </location>
</feature>
<dbReference type="AlphaFoldDB" id="A0A0K1ECR0"/>
<proteinExistence type="predicted"/>
<feature type="chain" id="PRO_5005459218" description="Cytochrome c domain-containing protein" evidence="2">
    <location>
        <begin position="27"/>
        <end position="596"/>
    </location>
</feature>
<gene>
    <name evidence="3" type="ORF">CMC5_028040</name>
</gene>
<feature type="compositionally biased region" description="Gly residues" evidence="1">
    <location>
        <begin position="42"/>
        <end position="70"/>
    </location>
</feature>
<reference evidence="3 4" key="1">
    <citation type="submission" date="2015-07" db="EMBL/GenBank/DDBJ databases">
        <title>Genome analysis of myxobacterium Chondromyces crocatus Cm c5 reveals a high potential for natural compound synthesis and the genetic basis for the loss of fruiting body formation.</title>
        <authorList>
            <person name="Zaburannyi N."/>
            <person name="Bunk B."/>
            <person name="Maier J."/>
            <person name="Overmann J."/>
            <person name="Mueller R."/>
        </authorList>
    </citation>
    <scope>NUCLEOTIDE SEQUENCE [LARGE SCALE GENOMIC DNA]</scope>
    <source>
        <strain evidence="3 4">Cm c5</strain>
    </source>
</reference>
<evidence type="ECO:0000256" key="2">
    <source>
        <dbReference type="SAM" id="SignalP"/>
    </source>
</evidence>
<evidence type="ECO:0000256" key="1">
    <source>
        <dbReference type="SAM" id="MobiDB-lite"/>
    </source>
</evidence>
<dbReference type="STRING" id="52.CMC5_028040"/>
<dbReference type="InterPro" id="IPR011659">
    <property type="entry name" value="WD40"/>
</dbReference>
<organism evidence="3 4">
    <name type="scientific">Chondromyces crocatus</name>
    <dbReference type="NCBI Taxonomy" id="52"/>
    <lineage>
        <taxon>Bacteria</taxon>
        <taxon>Pseudomonadati</taxon>
        <taxon>Myxococcota</taxon>
        <taxon>Polyangia</taxon>
        <taxon>Polyangiales</taxon>
        <taxon>Polyangiaceae</taxon>
        <taxon>Chondromyces</taxon>
    </lineage>
</organism>
<dbReference type="Pfam" id="PF07676">
    <property type="entry name" value="PD40"/>
    <property type="match status" value="1"/>
</dbReference>
<dbReference type="EMBL" id="CP012159">
    <property type="protein sequence ID" value="AKT38656.1"/>
    <property type="molecule type" value="Genomic_DNA"/>
</dbReference>
<accession>A0A0K1ECR0</accession>
<dbReference type="InterPro" id="IPR011042">
    <property type="entry name" value="6-blade_b-propeller_TolB-like"/>
</dbReference>
<feature type="signal peptide" evidence="2">
    <location>
        <begin position="1"/>
        <end position="26"/>
    </location>
</feature>
<dbReference type="OrthoDB" id="9817234at2"/>
<dbReference type="RefSeq" id="WP_063796270.1">
    <property type="nucleotide sequence ID" value="NZ_CP012159.1"/>
</dbReference>
<dbReference type="Proteomes" id="UP000067626">
    <property type="component" value="Chromosome"/>
</dbReference>
<evidence type="ECO:0008006" key="5">
    <source>
        <dbReference type="Google" id="ProtNLM"/>
    </source>
</evidence>
<evidence type="ECO:0000313" key="4">
    <source>
        <dbReference type="Proteomes" id="UP000067626"/>
    </source>
</evidence>
<protein>
    <recommendedName>
        <fullName evidence="5">Cytochrome c domain-containing protein</fullName>
    </recommendedName>
</protein>
<dbReference type="PROSITE" id="PS51257">
    <property type="entry name" value="PROKAR_LIPOPROTEIN"/>
    <property type="match status" value="1"/>
</dbReference>
<sequence length="596" mass="61024">MKSAIVRALPMLAVVVGGLPSSTGCAAGREPAPDPSSSVSVTGGGAGGAGGEGGAAGAGGEGGAGTGGGTTTPCPTAPTQEILAAGVLPADAAVFEQPPGATSPFVFDPPSGVVLPAKWPTPRFLVHTDTLPKLVRLELRVGTQTLGYVGRPAPSPPAHADSVVQGAWWTVSVPDVFWTSVSCQAGSGVVAWRILHALEGMQNPSGVTEGAMRLITGADPPDLTYWQIEDAVGATLSIERLAVGSNPKTLIGGSTGCVGCHAVSPDGRDVIYQRPGGNNSFRLDVVRPLASGTITSPTLTSLASTVLANAPLGTPSVSTGAWGDTTGRWVTAVSLSTFPAQQGRLALLQIDASAATMTIGPEAVPGNAAFRVALPQMAPDASRIVYVATDGMLEGRATGEPDKTFDLWQVPVTLTKDGPPVFGTPAALNFASNTPHGEVYPSFSSDGQLLAFMRVPQGRGAYDEETGEIFLMHASASLPPVPLSANLGPQGPAVYSGLGLTNAWPRFGPQTVDRPEGRYHFLLFSSRRGSPTLWEARVDGSVPHGGRPLPRIYMAAVLVTPDRQIASFPAALMPGQRVDAGAHSGDFTKVTAVPPP</sequence>
<evidence type="ECO:0000313" key="3">
    <source>
        <dbReference type="EMBL" id="AKT38656.1"/>
    </source>
</evidence>
<dbReference type="KEGG" id="ccro:CMC5_028040"/>
<dbReference type="SUPFAM" id="SSF82171">
    <property type="entry name" value="DPP6 N-terminal domain-like"/>
    <property type="match status" value="1"/>
</dbReference>